<keyword evidence="3" id="KW-1185">Reference proteome</keyword>
<dbReference type="EMBL" id="QPMK01000021">
    <property type="protein sequence ID" value="RDD64524.1"/>
    <property type="molecule type" value="Genomic_DNA"/>
</dbReference>
<dbReference type="Gene3D" id="1.20.120.520">
    <property type="entry name" value="nmb1532 protein domain like"/>
    <property type="match status" value="1"/>
</dbReference>
<dbReference type="AlphaFoldDB" id="A0A369TIR6"/>
<accession>A0A369TIR6</accession>
<comment type="caution">
    <text evidence="2">The sequence shown here is derived from an EMBL/GenBank/DDBJ whole genome shotgun (WGS) entry which is preliminary data.</text>
</comment>
<evidence type="ECO:0000313" key="3">
    <source>
        <dbReference type="Proteomes" id="UP000253977"/>
    </source>
</evidence>
<dbReference type="OrthoDB" id="6077989at2"/>
<sequence length="186" mass="21259">MTDLSDDLDLAKRDRIPEALLELLDAFPRDRWEAHPNFAGLVQFWLERHLMFRKLGSLLREDAEAAVDGRIDPAQYKPRLARYGGMLVSQLHGHHQIEDHHYFPVLSGLEPTLLRGFGILDKDHHAMDGLLNRFTDSANAVLQDTGESGDFHSELMSFQHMLNRHLEDEEDLIVPVILKHGPEGLQ</sequence>
<dbReference type="Proteomes" id="UP000253977">
    <property type="component" value="Unassembled WGS sequence"/>
</dbReference>
<proteinExistence type="predicted"/>
<reference evidence="2 3" key="1">
    <citation type="submission" date="2018-07" db="EMBL/GenBank/DDBJ databases">
        <title>Thalassococcus profundi sp. nov., a marine bacterium isolated from deep seawater of Okinawa Trough.</title>
        <authorList>
            <person name="Yu M."/>
        </authorList>
    </citation>
    <scope>NUCLEOTIDE SEQUENCE [LARGE SCALE GENOMIC DNA]</scope>
    <source>
        <strain evidence="2 3">WRAS1</strain>
    </source>
</reference>
<feature type="domain" description="Hemerythrin-like" evidence="1">
    <location>
        <begin position="42"/>
        <end position="176"/>
    </location>
</feature>
<evidence type="ECO:0000313" key="2">
    <source>
        <dbReference type="EMBL" id="RDD64524.1"/>
    </source>
</evidence>
<dbReference type="CDD" id="cd12108">
    <property type="entry name" value="Hr-like"/>
    <property type="match status" value="1"/>
</dbReference>
<dbReference type="InterPro" id="IPR012312">
    <property type="entry name" value="Hemerythrin-like"/>
</dbReference>
<evidence type="ECO:0000259" key="1">
    <source>
        <dbReference type="Pfam" id="PF01814"/>
    </source>
</evidence>
<dbReference type="Pfam" id="PF01814">
    <property type="entry name" value="Hemerythrin"/>
    <property type="match status" value="1"/>
</dbReference>
<dbReference type="RefSeq" id="WP_114512636.1">
    <property type="nucleotide sequence ID" value="NZ_QPMK01000021.1"/>
</dbReference>
<organism evidence="2 3">
    <name type="scientific">Thalassococcus profundi</name>
    <dbReference type="NCBI Taxonomy" id="2282382"/>
    <lineage>
        <taxon>Bacteria</taxon>
        <taxon>Pseudomonadati</taxon>
        <taxon>Pseudomonadota</taxon>
        <taxon>Alphaproteobacteria</taxon>
        <taxon>Rhodobacterales</taxon>
        <taxon>Roseobacteraceae</taxon>
        <taxon>Thalassococcus</taxon>
    </lineage>
</organism>
<protein>
    <submittedName>
        <fullName evidence="2">Hemerythrin domain-containing protein</fullName>
    </submittedName>
</protein>
<gene>
    <name evidence="2" type="ORF">DU478_19900</name>
</gene>
<name>A0A369TIR6_9RHOB</name>